<evidence type="ECO:0000313" key="2">
    <source>
        <dbReference type="Proteomes" id="UP000193588"/>
    </source>
</evidence>
<dbReference type="RefSeq" id="WP_085636875.1">
    <property type="nucleotide sequence ID" value="NZ_CABJFA010000007.1"/>
</dbReference>
<dbReference type="EMBL" id="NDXJ01000001">
    <property type="protein sequence ID" value="OSP90568.1"/>
    <property type="molecule type" value="Genomic_DNA"/>
</dbReference>
<dbReference type="OrthoDB" id="9793589at2"/>
<evidence type="ECO:0000313" key="1">
    <source>
        <dbReference type="EMBL" id="OSP90568.1"/>
    </source>
</evidence>
<reference evidence="1 2" key="1">
    <citation type="submission" date="2017-04" db="EMBL/GenBank/DDBJ databases">
        <title>The genome sequence of Weissella cibaria isolated from wild Drosophila.</title>
        <authorList>
            <person name="Ricks N.J."/>
            <person name="Carroll C."/>
            <person name="Walters A."/>
            <person name="Newell P.D."/>
            <person name="Chaston J.M."/>
        </authorList>
    </citation>
    <scope>NUCLEOTIDE SEQUENCE [LARGE SCALE GENOMIC DNA]</scope>
    <source>
        <strain evidence="1 2">DmW_103</strain>
    </source>
</reference>
<accession>A0A1X4JPD9</accession>
<dbReference type="InterPro" id="IPR006724">
    <property type="entry name" value="Phage_TTP"/>
</dbReference>
<organism evidence="1 2">
    <name type="scientific">Weissella cibaria</name>
    <dbReference type="NCBI Taxonomy" id="137591"/>
    <lineage>
        <taxon>Bacteria</taxon>
        <taxon>Bacillati</taxon>
        <taxon>Bacillota</taxon>
        <taxon>Bacilli</taxon>
        <taxon>Lactobacillales</taxon>
        <taxon>Lactobacillaceae</taxon>
        <taxon>Weissella</taxon>
    </lineage>
</organism>
<dbReference type="Proteomes" id="UP000193588">
    <property type="component" value="Unassembled WGS sequence"/>
</dbReference>
<proteinExistence type="predicted"/>
<sequence length="203" mass="21791">MAQVGLKKTYLALLDDDGKIKAGDAGLATDGLYKSNSKDLGTLSANITNISTNGTQQFGDNGMVDVTKAKSFPQVAGVWNNLPFDIKAKLLGRESDGKGGYLQSQDLPRVALIVESETIDRKHSIFYAFSNGQMTEAAVNIQTDNANENRVGDTLTYQSFGLDDWNGQGMKMFYSGDADFDKAAMLAEVFGGYAEATTPSTSN</sequence>
<dbReference type="AlphaFoldDB" id="A0A1X4JPD9"/>
<gene>
    <name evidence="1" type="ORF">B9D04_00225</name>
</gene>
<protein>
    <submittedName>
        <fullName evidence="1">Uncharacterized protein</fullName>
    </submittedName>
</protein>
<name>A0A1X4JPD9_9LACO</name>
<dbReference type="Pfam" id="PF04630">
    <property type="entry name" value="Phage_TTP_1"/>
    <property type="match status" value="1"/>
</dbReference>
<comment type="caution">
    <text evidence="1">The sequence shown here is derived from an EMBL/GenBank/DDBJ whole genome shotgun (WGS) entry which is preliminary data.</text>
</comment>